<feature type="transmembrane region" description="Helical" evidence="8">
    <location>
        <begin position="268"/>
        <end position="287"/>
    </location>
</feature>
<feature type="transmembrane region" description="Helical" evidence="8">
    <location>
        <begin position="101"/>
        <end position="125"/>
    </location>
</feature>
<feature type="transmembrane region" description="Helical" evidence="8">
    <location>
        <begin position="230"/>
        <end position="256"/>
    </location>
</feature>
<feature type="transmembrane region" description="Helical" evidence="8">
    <location>
        <begin position="70"/>
        <end position="89"/>
    </location>
</feature>
<dbReference type="PANTHER" id="PTHR32024:SF1">
    <property type="entry name" value="KTR SYSTEM POTASSIUM UPTAKE PROTEIN B"/>
    <property type="match status" value="1"/>
</dbReference>
<dbReference type="InterPro" id="IPR003445">
    <property type="entry name" value="Cat_transpt"/>
</dbReference>
<accession>A0A0U5CDX8</accession>
<sequence>MAAGPHVRPVMTPGRGVPASVPARIQAFVDRHLVSSPARFAIVIFTTLILIFTALLALPISSASGEPTPIADALFTAVSAICVTGLVTLDMSTHWSAFGHGVVLLAFQVGGIGVLTLASVMGLIVSRRLGLRAKLLAVNDASQSRVTSGAGNDSQAIRIGEIGGLLGTVALSTLVIELALFASIFPRLLTAGFSLWDSTWQGFYLAASAFTNTGFVPLVDGMEPFVSDPWMLLTIAVGVFLGSVGFPVIFALFRLARFRARLGVHAKLTLFTTLILIVLGTMLIMVLEWNNGSTIGGQSPVDRPLNAFFLSVMTRSGGFSPIDVGAMNGSTLLGMNMLMFVGGGSASTAGGIKVTTLAVLFLAAFAEARGVKDMEAFDRRIPVDVLRVSVSIVLWGATIVATSSIIVLHITKAPLDYVLFDVISAFATCGLSTGLTSNELPDAAKYTLAATMWAGRVGTVTLAAALAASQRRQLFRRAEERPIVG</sequence>
<keyword evidence="2" id="KW-0813">Transport</keyword>
<feature type="transmembrane region" description="Helical" evidence="8">
    <location>
        <begin position="338"/>
        <end position="365"/>
    </location>
</feature>
<evidence type="ECO:0000256" key="1">
    <source>
        <dbReference type="ARBA" id="ARBA00004651"/>
    </source>
</evidence>
<dbReference type="AlphaFoldDB" id="A0A0U5CDX8"/>
<keyword evidence="7 8" id="KW-0472">Membrane</keyword>
<evidence type="ECO:0000256" key="4">
    <source>
        <dbReference type="ARBA" id="ARBA00022692"/>
    </source>
</evidence>
<protein>
    <submittedName>
        <fullName evidence="9">Trk family potassium uptake protein</fullName>
    </submittedName>
</protein>
<feature type="transmembrane region" description="Helical" evidence="8">
    <location>
        <begin position="448"/>
        <end position="468"/>
    </location>
</feature>
<dbReference type="RefSeq" id="WP_231924011.1">
    <property type="nucleotide sequence ID" value="NZ_AP017315.1"/>
</dbReference>
<proteinExistence type="predicted"/>
<organism evidence="9 10">
    <name type="scientific">Microcella alkaliphila</name>
    <dbReference type="NCBI Taxonomy" id="279828"/>
    <lineage>
        <taxon>Bacteria</taxon>
        <taxon>Bacillati</taxon>
        <taxon>Actinomycetota</taxon>
        <taxon>Actinomycetes</taxon>
        <taxon>Micrococcales</taxon>
        <taxon>Microbacteriaceae</taxon>
        <taxon>Microcella</taxon>
    </lineage>
</organism>
<feature type="transmembrane region" description="Helical" evidence="8">
    <location>
        <begin position="162"/>
        <end position="185"/>
    </location>
</feature>
<reference evidence="9 10" key="2">
    <citation type="submission" date="2016-01" db="EMBL/GenBank/DDBJ databases">
        <title>Microcella alkaliphila JAM AC0309 whole genome shotgun sequence.</title>
        <authorList>
            <person name="Kurata A."/>
            <person name="Hirose Y."/>
            <person name="Kishimoto N."/>
            <person name="Kobayashi T."/>
        </authorList>
    </citation>
    <scope>NUCLEOTIDE SEQUENCE [LARGE SCALE GENOMIC DNA]</scope>
    <source>
        <strain evidence="9 10">JAM AC0309</strain>
    </source>
</reference>
<keyword evidence="4 8" id="KW-0812">Transmembrane</keyword>
<dbReference type="PANTHER" id="PTHR32024">
    <property type="entry name" value="TRK SYSTEM POTASSIUM UPTAKE PROTEIN TRKG-RELATED"/>
    <property type="match status" value="1"/>
</dbReference>
<name>A0A0U5CDX8_9MICO</name>
<dbReference type="Pfam" id="PF02386">
    <property type="entry name" value="TrkH"/>
    <property type="match status" value="1"/>
</dbReference>
<comment type="subcellular location">
    <subcellularLocation>
        <location evidence="1">Cell membrane</location>
        <topology evidence="1">Multi-pass membrane protein</topology>
    </subcellularLocation>
</comment>
<dbReference type="GO" id="GO:0005886">
    <property type="term" value="C:plasma membrane"/>
    <property type="evidence" value="ECO:0007669"/>
    <property type="project" value="UniProtKB-SubCell"/>
</dbReference>
<evidence type="ECO:0000256" key="2">
    <source>
        <dbReference type="ARBA" id="ARBA00022448"/>
    </source>
</evidence>
<evidence type="ECO:0000256" key="6">
    <source>
        <dbReference type="ARBA" id="ARBA00023065"/>
    </source>
</evidence>
<feature type="transmembrane region" description="Helical" evidence="8">
    <location>
        <begin position="38"/>
        <end position="58"/>
    </location>
</feature>
<evidence type="ECO:0000256" key="3">
    <source>
        <dbReference type="ARBA" id="ARBA00022475"/>
    </source>
</evidence>
<dbReference type="GO" id="GO:0030001">
    <property type="term" value="P:metal ion transport"/>
    <property type="evidence" value="ECO:0007669"/>
    <property type="project" value="UniProtKB-ARBA"/>
</dbReference>
<gene>
    <name evidence="9" type="primary">trkG</name>
    <name evidence="9" type="ORF">MalAC0309_0442</name>
</gene>
<dbReference type="EMBL" id="AP017315">
    <property type="protein sequence ID" value="BAU31314.1"/>
    <property type="molecule type" value="Genomic_DNA"/>
</dbReference>
<dbReference type="GO" id="GO:0008324">
    <property type="term" value="F:monoatomic cation transmembrane transporter activity"/>
    <property type="evidence" value="ECO:0007669"/>
    <property type="project" value="InterPro"/>
</dbReference>
<evidence type="ECO:0000313" key="9">
    <source>
        <dbReference type="EMBL" id="BAU31314.1"/>
    </source>
</evidence>
<dbReference type="Proteomes" id="UP000218965">
    <property type="component" value="Chromosome"/>
</dbReference>
<keyword evidence="3" id="KW-1003">Cell membrane</keyword>
<evidence type="ECO:0000256" key="8">
    <source>
        <dbReference type="SAM" id="Phobius"/>
    </source>
</evidence>
<evidence type="ECO:0000256" key="5">
    <source>
        <dbReference type="ARBA" id="ARBA00022989"/>
    </source>
</evidence>
<feature type="transmembrane region" description="Helical" evidence="8">
    <location>
        <begin position="385"/>
        <end position="410"/>
    </location>
</feature>
<keyword evidence="5 8" id="KW-1133">Transmembrane helix</keyword>
<keyword evidence="6" id="KW-0406">Ion transport</keyword>
<dbReference type="KEGG" id="malk:MalAC0309_0442"/>
<reference evidence="10" key="1">
    <citation type="submission" date="2015-12" db="EMBL/GenBank/DDBJ databases">
        <authorList>
            <person name="Shamseldin A."/>
            <person name="Moawad H."/>
            <person name="Abd El-Rahim W.M."/>
            <person name="Sadowsky M.J."/>
        </authorList>
    </citation>
    <scope>NUCLEOTIDE SEQUENCE [LARGE SCALE GENOMIC DNA]</scope>
    <source>
        <strain evidence="10">JAM AC0309</strain>
    </source>
</reference>
<evidence type="ECO:0000313" key="10">
    <source>
        <dbReference type="Proteomes" id="UP000218965"/>
    </source>
</evidence>
<evidence type="ECO:0000256" key="7">
    <source>
        <dbReference type="ARBA" id="ARBA00023136"/>
    </source>
</evidence>